<dbReference type="OrthoDB" id="9782903at2"/>
<accession>A0A0K9GYW6</accession>
<dbReference type="Pfam" id="PF06675">
    <property type="entry name" value="DUF1177"/>
    <property type="match status" value="1"/>
</dbReference>
<proteinExistence type="predicted"/>
<sequence length="316" mass="33571">MSFKHVIELYELLDSQYVTGEDVKHYLSNIGGDGNITVETVHGELGSTDFVKVTVPGKDGKSKGGHAPTLGIIGRLGGIGARPEMIGFVSDGDGALSAVSAAAKLLDMTKKGDQLIGDVIITTHICPTAPTLPHDPVPFMNSPVDIFTMNQHEVTKEMDAILSIDTTKGNAILNHKGFAITPTVKEGYILKISDDLLHIYSQSTGTPPVTLPITTQDITPYGNGVFHINSILQPAVATSSPVVGVAITTQTAVAGCGTGATHLTDVEQVVRFVIEVAKGYGDNKCSFYNHEDFNLLESLYGKMDHLQTLGKQGAEK</sequence>
<organism evidence="1 2">
    <name type="scientific">Peribacillus loiseleuriae</name>
    <dbReference type="NCBI Taxonomy" id="1679170"/>
    <lineage>
        <taxon>Bacteria</taxon>
        <taxon>Bacillati</taxon>
        <taxon>Bacillota</taxon>
        <taxon>Bacilli</taxon>
        <taxon>Bacillales</taxon>
        <taxon>Bacillaceae</taxon>
        <taxon>Peribacillus</taxon>
    </lineage>
</organism>
<evidence type="ECO:0000313" key="2">
    <source>
        <dbReference type="Proteomes" id="UP000037146"/>
    </source>
</evidence>
<dbReference type="AlphaFoldDB" id="A0A0K9GYW6"/>
<protein>
    <recommendedName>
        <fullName evidence="3">DUF1177 domain-containing protein</fullName>
    </recommendedName>
</protein>
<dbReference type="STRING" id="1679170.AC625_21820"/>
<dbReference type="Proteomes" id="UP000037146">
    <property type="component" value="Unassembled WGS sequence"/>
</dbReference>
<dbReference type="InterPro" id="IPR009561">
    <property type="entry name" value="DUF1177"/>
</dbReference>
<evidence type="ECO:0008006" key="3">
    <source>
        <dbReference type="Google" id="ProtNLM"/>
    </source>
</evidence>
<dbReference type="PATRIC" id="fig|1679170.3.peg.4921"/>
<dbReference type="EMBL" id="LFZW01000001">
    <property type="protein sequence ID" value="KMY51838.1"/>
    <property type="molecule type" value="Genomic_DNA"/>
</dbReference>
<reference evidence="2" key="1">
    <citation type="submission" date="2015-07" db="EMBL/GenBank/DDBJ databases">
        <title>Genome sequencing project for genomic taxonomy and phylogenomics of Bacillus-like bacteria.</title>
        <authorList>
            <person name="Liu B."/>
            <person name="Wang J."/>
            <person name="Zhu Y."/>
            <person name="Liu G."/>
            <person name="Chen Q."/>
            <person name="Chen Z."/>
            <person name="Lan J."/>
            <person name="Che J."/>
            <person name="Ge C."/>
            <person name="Shi H."/>
            <person name="Pan Z."/>
            <person name="Liu X."/>
        </authorList>
    </citation>
    <scope>NUCLEOTIDE SEQUENCE [LARGE SCALE GENOMIC DNA]</scope>
    <source>
        <strain evidence="2">FJAT-27997</strain>
    </source>
</reference>
<comment type="caution">
    <text evidence="1">The sequence shown here is derived from an EMBL/GenBank/DDBJ whole genome shotgun (WGS) entry which is preliminary data.</text>
</comment>
<keyword evidence="2" id="KW-1185">Reference proteome</keyword>
<name>A0A0K9GYW6_9BACI</name>
<dbReference type="RefSeq" id="WP_049683188.1">
    <property type="nucleotide sequence ID" value="NZ_LFZW01000001.1"/>
</dbReference>
<evidence type="ECO:0000313" key="1">
    <source>
        <dbReference type="EMBL" id="KMY51838.1"/>
    </source>
</evidence>
<gene>
    <name evidence="1" type="ORF">AC625_21820</name>
</gene>